<gene>
    <name evidence="4" type="ORF">SpAn4DRAFT_1680</name>
</gene>
<name>A0A0U1KTF7_9FIRM</name>
<proteinExistence type="predicted"/>
<dbReference type="AlphaFoldDB" id="A0A0U1KTF7"/>
<dbReference type="InterPro" id="IPR001647">
    <property type="entry name" value="HTH_TetR"/>
</dbReference>
<sequence>MRIRKDPEVRQTELIDAALELFSSAGYEKTMVADIVKKAGVAKGTFFYYFPTKEAVLEAICTRWATELATSFQLKSRQHTAINKLQIFILQLSLPSQVDALIDKLWDEKQFNLVYKTWQQQVENVFNPLLADIIQQGNQEGTMHVNYIKETIAFFWSTLDCLLEVVYLKEPPETFLTKTKIAESVLERILGIEDGVLELIIIEGDG</sequence>
<dbReference type="RefSeq" id="WP_021169426.1">
    <property type="nucleotide sequence ID" value="NZ_CTRP01000003.1"/>
</dbReference>
<dbReference type="PRINTS" id="PR00455">
    <property type="entry name" value="HTHTETR"/>
</dbReference>
<dbReference type="GO" id="GO:0003677">
    <property type="term" value="F:DNA binding"/>
    <property type="evidence" value="ECO:0007669"/>
    <property type="project" value="UniProtKB-UniRule"/>
</dbReference>
<dbReference type="Pfam" id="PF00440">
    <property type="entry name" value="TetR_N"/>
    <property type="match status" value="1"/>
</dbReference>
<reference evidence="5" key="1">
    <citation type="submission" date="2015-03" db="EMBL/GenBank/DDBJ databases">
        <authorList>
            <person name="Nijsse Bart"/>
        </authorList>
    </citation>
    <scope>NUCLEOTIDE SEQUENCE [LARGE SCALE GENOMIC DNA]</scope>
</reference>
<organism evidence="4 5">
    <name type="scientific">Sporomusa ovata</name>
    <dbReference type="NCBI Taxonomy" id="2378"/>
    <lineage>
        <taxon>Bacteria</taxon>
        <taxon>Bacillati</taxon>
        <taxon>Bacillota</taxon>
        <taxon>Negativicutes</taxon>
        <taxon>Selenomonadales</taxon>
        <taxon>Sporomusaceae</taxon>
        <taxon>Sporomusa</taxon>
    </lineage>
</organism>
<dbReference type="PROSITE" id="PS50977">
    <property type="entry name" value="HTH_TETR_2"/>
    <property type="match status" value="1"/>
</dbReference>
<accession>A0A0U1KTF7</accession>
<evidence type="ECO:0000313" key="5">
    <source>
        <dbReference type="Proteomes" id="UP000049855"/>
    </source>
</evidence>
<evidence type="ECO:0000256" key="2">
    <source>
        <dbReference type="PROSITE-ProRule" id="PRU00335"/>
    </source>
</evidence>
<evidence type="ECO:0000259" key="3">
    <source>
        <dbReference type="PROSITE" id="PS50977"/>
    </source>
</evidence>
<dbReference type="SUPFAM" id="SSF46689">
    <property type="entry name" value="Homeodomain-like"/>
    <property type="match status" value="1"/>
</dbReference>
<feature type="DNA-binding region" description="H-T-H motif" evidence="2">
    <location>
        <begin position="31"/>
        <end position="50"/>
    </location>
</feature>
<dbReference type="Gene3D" id="1.10.357.10">
    <property type="entry name" value="Tetracycline Repressor, domain 2"/>
    <property type="match status" value="1"/>
</dbReference>
<dbReference type="Proteomes" id="UP000049855">
    <property type="component" value="Unassembled WGS sequence"/>
</dbReference>
<dbReference type="PANTHER" id="PTHR43479">
    <property type="entry name" value="ACREF/ENVCD OPERON REPRESSOR-RELATED"/>
    <property type="match status" value="1"/>
</dbReference>
<keyword evidence="5" id="KW-1185">Reference proteome</keyword>
<protein>
    <submittedName>
        <fullName evidence="4">Transcriptional regulator, TetR family</fullName>
    </submittedName>
</protein>
<dbReference type="EMBL" id="CTRP01000003">
    <property type="protein sequence ID" value="CQR70702.1"/>
    <property type="molecule type" value="Genomic_DNA"/>
</dbReference>
<dbReference type="PANTHER" id="PTHR43479:SF11">
    <property type="entry name" value="ACREF_ENVCD OPERON REPRESSOR-RELATED"/>
    <property type="match status" value="1"/>
</dbReference>
<dbReference type="InterPro" id="IPR009057">
    <property type="entry name" value="Homeodomain-like_sf"/>
</dbReference>
<dbReference type="InterPro" id="IPR050624">
    <property type="entry name" value="HTH-type_Tx_Regulator"/>
</dbReference>
<keyword evidence="1 2" id="KW-0238">DNA-binding</keyword>
<feature type="domain" description="HTH tetR-type" evidence="3">
    <location>
        <begin position="8"/>
        <end position="68"/>
    </location>
</feature>
<evidence type="ECO:0000256" key="1">
    <source>
        <dbReference type="ARBA" id="ARBA00023125"/>
    </source>
</evidence>
<evidence type="ECO:0000313" key="4">
    <source>
        <dbReference type="EMBL" id="CQR70702.1"/>
    </source>
</evidence>